<feature type="compositionally biased region" description="Basic and acidic residues" evidence="1">
    <location>
        <begin position="782"/>
        <end position="814"/>
    </location>
</feature>
<feature type="compositionally biased region" description="Basic residues" evidence="1">
    <location>
        <begin position="1"/>
        <end position="10"/>
    </location>
</feature>
<evidence type="ECO:0000313" key="3">
    <source>
        <dbReference type="EMBL" id="PWN35064.1"/>
    </source>
</evidence>
<feature type="region of interest" description="Disordered" evidence="1">
    <location>
        <begin position="1090"/>
        <end position="1133"/>
    </location>
</feature>
<feature type="compositionally biased region" description="Low complexity" evidence="1">
    <location>
        <begin position="716"/>
        <end position="730"/>
    </location>
</feature>
<feature type="region of interest" description="Disordered" evidence="1">
    <location>
        <begin position="618"/>
        <end position="1075"/>
    </location>
</feature>
<dbReference type="EMBL" id="KZ819603">
    <property type="protein sequence ID" value="PWN35064.1"/>
    <property type="molecule type" value="Genomic_DNA"/>
</dbReference>
<feature type="compositionally biased region" description="Low complexity" evidence="1">
    <location>
        <begin position="211"/>
        <end position="221"/>
    </location>
</feature>
<feature type="compositionally biased region" description="Low complexity" evidence="1">
    <location>
        <begin position="767"/>
        <end position="781"/>
    </location>
</feature>
<dbReference type="GeneID" id="37022629"/>
<feature type="compositionally biased region" description="Polar residues" evidence="1">
    <location>
        <begin position="618"/>
        <end position="632"/>
    </location>
</feature>
<dbReference type="OrthoDB" id="185618at2759"/>
<feature type="region of interest" description="Disordered" evidence="1">
    <location>
        <begin position="141"/>
        <end position="308"/>
    </location>
</feature>
<feature type="compositionally biased region" description="Polar residues" evidence="1">
    <location>
        <begin position="959"/>
        <end position="974"/>
    </location>
</feature>
<feature type="compositionally biased region" description="Polar residues" evidence="1">
    <location>
        <begin position="34"/>
        <end position="44"/>
    </location>
</feature>
<dbReference type="InParanoid" id="A0A316VCN5"/>
<feature type="compositionally biased region" description="Acidic residues" evidence="1">
    <location>
        <begin position="976"/>
        <end position="985"/>
    </location>
</feature>
<feature type="compositionally biased region" description="Acidic residues" evidence="1">
    <location>
        <begin position="173"/>
        <end position="185"/>
    </location>
</feature>
<dbReference type="InterPro" id="IPR053074">
    <property type="entry name" value="NPC_Nucleoporin"/>
</dbReference>
<feature type="compositionally biased region" description="Polar residues" evidence="1">
    <location>
        <begin position="1007"/>
        <end position="1018"/>
    </location>
</feature>
<feature type="region of interest" description="Disordered" evidence="1">
    <location>
        <begin position="1"/>
        <end position="125"/>
    </location>
</feature>
<feature type="compositionally biased region" description="Basic and acidic residues" evidence="1">
    <location>
        <begin position="1092"/>
        <end position="1101"/>
    </location>
</feature>
<gene>
    <name evidence="3" type="ORF">FA14DRAFT_178445</name>
</gene>
<protein>
    <recommendedName>
        <fullName evidence="2">RanBD1 domain-containing protein</fullName>
    </recommendedName>
</protein>
<accession>A0A316VCN5</accession>
<feature type="compositionally biased region" description="Low complexity" evidence="1">
    <location>
        <begin position="1182"/>
        <end position="1194"/>
    </location>
</feature>
<dbReference type="InterPro" id="IPR011993">
    <property type="entry name" value="PH-like_dom_sf"/>
</dbReference>
<organism evidence="3 4">
    <name type="scientific">Meira miltonrushii</name>
    <dbReference type="NCBI Taxonomy" id="1280837"/>
    <lineage>
        <taxon>Eukaryota</taxon>
        <taxon>Fungi</taxon>
        <taxon>Dikarya</taxon>
        <taxon>Basidiomycota</taxon>
        <taxon>Ustilaginomycotina</taxon>
        <taxon>Exobasidiomycetes</taxon>
        <taxon>Exobasidiales</taxon>
        <taxon>Brachybasidiaceae</taxon>
        <taxon>Meira</taxon>
    </lineage>
</organism>
<feature type="region of interest" description="Disordered" evidence="1">
    <location>
        <begin position="1166"/>
        <end position="1195"/>
    </location>
</feature>
<dbReference type="CDD" id="cd13170">
    <property type="entry name" value="RanBD_NUP50"/>
    <property type="match status" value="1"/>
</dbReference>
<evidence type="ECO:0000313" key="4">
    <source>
        <dbReference type="Proteomes" id="UP000245771"/>
    </source>
</evidence>
<feature type="compositionally biased region" description="Acidic residues" evidence="1">
    <location>
        <begin position="222"/>
        <end position="241"/>
    </location>
</feature>
<feature type="compositionally biased region" description="Low complexity" evidence="1">
    <location>
        <begin position="14"/>
        <end position="29"/>
    </location>
</feature>
<keyword evidence="4" id="KW-1185">Reference proteome</keyword>
<feature type="compositionally biased region" description="Polar residues" evidence="1">
    <location>
        <begin position="80"/>
        <end position="96"/>
    </location>
</feature>
<name>A0A316VCN5_9BASI</name>
<feature type="domain" description="RanBD1" evidence="2">
    <location>
        <begin position="1208"/>
        <end position="1319"/>
    </location>
</feature>
<feature type="compositionally biased region" description="Low complexity" evidence="1">
    <location>
        <begin position="738"/>
        <end position="750"/>
    </location>
</feature>
<feature type="compositionally biased region" description="Basic and acidic residues" evidence="1">
    <location>
        <begin position="848"/>
        <end position="894"/>
    </location>
</feature>
<feature type="region of interest" description="Disordered" evidence="1">
    <location>
        <begin position="1138"/>
        <end position="1157"/>
    </location>
</feature>
<dbReference type="Gene3D" id="2.30.29.30">
    <property type="entry name" value="Pleckstrin-homology domain (PH domain)/Phosphotyrosine-binding domain (PTB)"/>
    <property type="match status" value="1"/>
</dbReference>
<dbReference type="SUPFAM" id="SSF50729">
    <property type="entry name" value="PH domain-like"/>
    <property type="match status" value="1"/>
</dbReference>
<feature type="compositionally biased region" description="Low complexity" evidence="1">
    <location>
        <begin position="1022"/>
        <end position="1040"/>
    </location>
</feature>
<dbReference type="PANTHER" id="PTHR38697:SF1">
    <property type="entry name" value="NUCLEAR PORE COMPLEX PROTEIN SIMILAR TO S. CEREVISIAE NUP2 (EUROFUNG)"/>
    <property type="match status" value="1"/>
</dbReference>
<feature type="compositionally biased region" description="Polar residues" evidence="1">
    <location>
        <begin position="673"/>
        <end position="710"/>
    </location>
</feature>
<evidence type="ECO:0000256" key="1">
    <source>
        <dbReference type="SAM" id="MobiDB-lite"/>
    </source>
</evidence>
<feature type="compositionally biased region" description="Low complexity" evidence="1">
    <location>
        <begin position="901"/>
        <end position="921"/>
    </location>
</feature>
<dbReference type="SMART" id="SM00160">
    <property type="entry name" value="RanBD"/>
    <property type="match status" value="1"/>
</dbReference>
<dbReference type="RefSeq" id="XP_025355366.1">
    <property type="nucleotide sequence ID" value="XM_025500848.1"/>
</dbReference>
<proteinExistence type="predicted"/>
<feature type="compositionally biased region" description="Low complexity" evidence="1">
    <location>
        <begin position="1120"/>
        <end position="1133"/>
    </location>
</feature>
<feature type="compositionally biased region" description="Polar residues" evidence="1">
    <location>
        <begin position="285"/>
        <end position="300"/>
    </location>
</feature>
<feature type="compositionally biased region" description="Acidic residues" evidence="1">
    <location>
        <begin position="831"/>
        <end position="847"/>
    </location>
</feature>
<sequence>MVREVVRKRRQNDGAGSKKAATASATDDAIQSEGVGTSNDANNGQHEEDKIQSSTGKAPSARQTRKLQSRASLQAPYANLLTTTPGKNNSTFNSPRTPLRTPRSATTKRQDLWGIASPTSPNSPSMRALNAIVSFISPYASARRSAAFGDPEEDQDRSEVWKGKQKQNSMALVEEDDDENDEEDIASSLYPPLPSDPNSSLQAITKDNMENDTTIIEQTIDQIEEDDEDESEEEEDEEGADEHEQVPAHSQIEDDEQSQPSEADVVIIEEDVEIIPPSEIDGPQAKTTSRTFSLSSNSRPEPTFGAPSAIGLAVSEGQSIQNLGESTSASNALPLPAARSPFQTNGFIAPRESTPSKMGFGAIATEPVNSAFKPVRQPEHQQPSVVPPSSAFTFGVNQEASTSRLPQYPRVTRPAKTISPLAKNYELLARFFAEKAEKEARAEASASISSMDEDGNEQSGALTEIELAGCMRLIEQSYAQGQGEEVERLRHEALRRAQAPQIQGDDSMDNHMDEDEVHFAKSHIGNSRKQFISRSPSLPLGAAAGEAPVPGLYGYRSRPSSSFLAPTYRDPQDVRVNQSLTNIFGNSATVPPKRKHRPLYLGPGVGATATSAILKRTQQMQARKSALTTQRASLREQLRPLPMRALGRSEVAEEAEDSEGPRKRRKLPDEPLQSKQTTAPVSNGKFVNQKTPEQATVQPTNKTTPPSLTATADAMLSILSSGPSIPSRSPAGTSTIRASTGGASEAESSSNPELVNPYETRSRLRTRSAAPTSTNSSSTAAAKEKERLKEEREKRLKAQKEREARKESTLDFIKRTAPTPPVRRGRQIRLEEEDDDDEEEDEEEAERESEKAAAAEAEEKERAKAAEENKKRKNEELKRRMDKLNKDAKSRDTTSDGAEPKSSTQPTSSSIPISKSFSFNSGFAPKKPSPLSQAASNHVPDSPSASSESSERSIARTIASPQKGTAGPPTSSTIVIEDDEEEAEAEAPKPKAPLFNFGSANSSAASKTVSAPTPTLSFSAKAPEPTAASTSQPATSAPFSFGKTVNAEAPTAPTSTTSASVEPTTDRDQAANAPVSSLPKFDFTLDVVLPESSDKKDEAARKSVTSESVESLPKFDFGGSSIAETSASTETAKTFSFSAPKPAATGSGASTPTFAFKPTPSVAAAAPAIGKDASETSGEPGSGATSGDDSAGASDKTKSALLAGTGEGEEDENSLHEVRCKIWNLSDGKWNDLGIGALKIKKHKTTSKKRVLVRNEGNGKVTVNFNIMSTFKPTQDKNVVTFLGFDQTGKPTNYRCKIKTEGDAKDLKEALENSAKEAA</sequence>
<dbReference type="STRING" id="1280837.A0A316VCN5"/>
<evidence type="ECO:0000259" key="2">
    <source>
        <dbReference type="PROSITE" id="PS50196"/>
    </source>
</evidence>
<feature type="region of interest" description="Disordered" evidence="1">
    <location>
        <begin position="326"/>
        <end position="360"/>
    </location>
</feature>
<dbReference type="InterPro" id="IPR000156">
    <property type="entry name" value="Ran_bind_dom"/>
</dbReference>
<dbReference type="Pfam" id="PF00638">
    <property type="entry name" value="Ran_BP1"/>
    <property type="match status" value="1"/>
</dbReference>
<feature type="compositionally biased region" description="Low complexity" evidence="1">
    <location>
        <begin position="1047"/>
        <end position="1063"/>
    </location>
</feature>
<dbReference type="Proteomes" id="UP000245771">
    <property type="component" value="Unassembled WGS sequence"/>
</dbReference>
<feature type="compositionally biased region" description="Polar residues" evidence="1">
    <location>
        <begin position="196"/>
        <end position="205"/>
    </location>
</feature>
<dbReference type="PANTHER" id="PTHR38697">
    <property type="entry name" value="NUCLEAR PORE COMPLEX PROTEIN SIMILAR TO S. CEREVISIAE NUP2 (EUROFUNG)"/>
    <property type="match status" value="1"/>
</dbReference>
<dbReference type="PROSITE" id="PS50196">
    <property type="entry name" value="RANBD1"/>
    <property type="match status" value="1"/>
</dbReference>
<reference evidence="3 4" key="1">
    <citation type="journal article" date="2018" name="Mol. Biol. Evol.">
        <title>Broad Genomic Sampling Reveals a Smut Pathogenic Ancestry of the Fungal Clade Ustilaginomycotina.</title>
        <authorList>
            <person name="Kijpornyongpan T."/>
            <person name="Mondo S.J."/>
            <person name="Barry K."/>
            <person name="Sandor L."/>
            <person name="Lee J."/>
            <person name="Lipzen A."/>
            <person name="Pangilinan J."/>
            <person name="LaButti K."/>
            <person name="Hainaut M."/>
            <person name="Henrissat B."/>
            <person name="Grigoriev I.V."/>
            <person name="Spatafora J.W."/>
            <person name="Aime M.C."/>
        </authorList>
    </citation>
    <scope>NUCLEOTIDE SEQUENCE [LARGE SCALE GENOMIC DNA]</scope>
    <source>
        <strain evidence="3 4">MCA 3882</strain>
    </source>
</reference>